<dbReference type="InterPro" id="IPR004883">
    <property type="entry name" value="LOB"/>
</dbReference>
<dbReference type="PANTHER" id="PTHR31301:SF19">
    <property type="entry name" value="LOB DOMAIN-CONTAINING PROTEIN 2"/>
    <property type="match status" value="1"/>
</dbReference>
<proteinExistence type="inferred from homology"/>
<comment type="caution">
    <text evidence="3">The sequence shown here is derived from an EMBL/GenBank/DDBJ whole genome shotgun (WGS) entry which is preliminary data.</text>
</comment>
<name>A0AAD8IQ44_9APIA</name>
<dbReference type="EMBL" id="JAUIZM010000004">
    <property type="protein sequence ID" value="KAK1388858.1"/>
    <property type="molecule type" value="Genomic_DNA"/>
</dbReference>
<protein>
    <submittedName>
        <fullName evidence="3">LOB domain-containing protein</fullName>
    </submittedName>
</protein>
<dbReference type="PROSITE" id="PS50891">
    <property type="entry name" value="LOB"/>
    <property type="match status" value="1"/>
</dbReference>
<dbReference type="AlphaFoldDB" id="A0AAD8IQ44"/>
<feature type="domain" description="LOB" evidence="2">
    <location>
        <begin position="9"/>
        <end position="110"/>
    </location>
</feature>
<reference evidence="3" key="2">
    <citation type="submission" date="2023-05" db="EMBL/GenBank/DDBJ databases">
        <authorList>
            <person name="Schelkunov M.I."/>
        </authorList>
    </citation>
    <scope>NUCLEOTIDE SEQUENCE</scope>
    <source>
        <strain evidence="3">Hsosn_3</strain>
        <tissue evidence="3">Leaf</tissue>
    </source>
</reference>
<comment type="similarity">
    <text evidence="1">Belongs to the LOB domain-containing protein family.</text>
</comment>
<evidence type="ECO:0000256" key="1">
    <source>
        <dbReference type="ARBA" id="ARBA00005474"/>
    </source>
</evidence>
<evidence type="ECO:0000313" key="4">
    <source>
        <dbReference type="Proteomes" id="UP001237642"/>
    </source>
</evidence>
<keyword evidence="4" id="KW-1185">Reference proteome</keyword>
<reference evidence="3" key="1">
    <citation type="submission" date="2023-02" db="EMBL/GenBank/DDBJ databases">
        <title>Genome of toxic invasive species Heracleum sosnowskyi carries increased number of genes despite the absence of recent whole-genome duplications.</title>
        <authorList>
            <person name="Schelkunov M."/>
            <person name="Shtratnikova V."/>
            <person name="Makarenko M."/>
            <person name="Klepikova A."/>
            <person name="Omelchenko D."/>
            <person name="Novikova G."/>
            <person name="Obukhova E."/>
            <person name="Bogdanov V."/>
            <person name="Penin A."/>
            <person name="Logacheva M."/>
        </authorList>
    </citation>
    <scope>NUCLEOTIDE SEQUENCE</scope>
    <source>
        <strain evidence="3">Hsosn_3</strain>
        <tissue evidence="3">Leaf</tissue>
    </source>
</reference>
<sequence length="262" mass="29558">MQRDNGSPAACAACRHQRKKCTENCVLAPYFTIEKNKEFQAVHKLFGVSNVAKIVKSLDLEDRQRAVDSLVWEATCRQNDPILGSYAEFKRVSEELDKYKAHYWNNYHAPGNMSMNMNMNRNISVALVPANSYPVYGYPNQTLQSAGQLRDEISYNYPYVQNTEGLKEESNNSTVILPQKYGVQNAENLKDERNDGSVVLQRRYSTSGTNQPYDNQLPASHDSVPSERQFIIRLLDGQYSPSTQAKPAISLCNLKGNSLSGF</sequence>
<gene>
    <name evidence="3" type="ORF">POM88_017036</name>
</gene>
<evidence type="ECO:0000259" key="2">
    <source>
        <dbReference type="PROSITE" id="PS50891"/>
    </source>
</evidence>
<evidence type="ECO:0000313" key="3">
    <source>
        <dbReference type="EMBL" id="KAK1388858.1"/>
    </source>
</evidence>
<organism evidence="3 4">
    <name type="scientific">Heracleum sosnowskyi</name>
    <dbReference type="NCBI Taxonomy" id="360622"/>
    <lineage>
        <taxon>Eukaryota</taxon>
        <taxon>Viridiplantae</taxon>
        <taxon>Streptophyta</taxon>
        <taxon>Embryophyta</taxon>
        <taxon>Tracheophyta</taxon>
        <taxon>Spermatophyta</taxon>
        <taxon>Magnoliopsida</taxon>
        <taxon>eudicotyledons</taxon>
        <taxon>Gunneridae</taxon>
        <taxon>Pentapetalae</taxon>
        <taxon>asterids</taxon>
        <taxon>campanulids</taxon>
        <taxon>Apiales</taxon>
        <taxon>Apiaceae</taxon>
        <taxon>Apioideae</taxon>
        <taxon>apioid superclade</taxon>
        <taxon>Tordylieae</taxon>
        <taxon>Tordyliinae</taxon>
        <taxon>Heracleum</taxon>
    </lineage>
</organism>
<dbReference type="PANTHER" id="PTHR31301">
    <property type="entry name" value="LOB DOMAIN-CONTAINING PROTEIN 4-RELATED"/>
    <property type="match status" value="1"/>
</dbReference>
<accession>A0AAD8IQ44</accession>
<dbReference type="Proteomes" id="UP001237642">
    <property type="component" value="Unassembled WGS sequence"/>
</dbReference>
<dbReference type="Pfam" id="PF03195">
    <property type="entry name" value="LOB"/>
    <property type="match status" value="1"/>
</dbReference>